<comment type="caution">
    <text evidence="1">The sequence shown here is derived from an EMBL/GenBank/DDBJ whole genome shotgun (WGS) entry which is preliminary data.</text>
</comment>
<reference evidence="1 2" key="1">
    <citation type="submission" date="2019-12" db="EMBL/GenBank/DDBJ databases">
        <title>Spirosoma sp. HMF4905 genome sequencing and assembly.</title>
        <authorList>
            <person name="Kang H."/>
            <person name="Cha I."/>
            <person name="Kim H."/>
            <person name="Joh K."/>
        </authorList>
    </citation>
    <scope>NUCLEOTIDE SEQUENCE [LARGE SCALE GENOMIC DNA]</scope>
    <source>
        <strain evidence="1 2">HMF4905</strain>
    </source>
</reference>
<organism evidence="1 2">
    <name type="scientific">Spirosoma arboris</name>
    <dbReference type="NCBI Taxonomy" id="2682092"/>
    <lineage>
        <taxon>Bacteria</taxon>
        <taxon>Pseudomonadati</taxon>
        <taxon>Bacteroidota</taxon>
        <taxon>Cytophagia</taxon>
        <taxon>Cytophagales</taxon>
        <taxon>Cytophagaceae</taxon>
        <taxon>Spirosoma</taxon>
    </lineage>
</organism>
<protein>
    <recommendedName>
        <fullName evidence="3">Pyridoxamine 5'-phosphate oxidase family protein</fullName>
    </recommendedName>
</protein>
<dbReference type="EMBL" id="WPIN01000013">
    <property type="protein sequence ID" value="MVM33919.1"/>
    <property type="molecule type" value="Genomic_DNA"/>
</dbReference>
<dbReference type="Gene3D" id="2.30.110.10">
    <property type="entry name" value="Electron Transport, Fmn-binding Protein, Chain A"/>
    <property type="match status" value="1"/>
</dbReference>
<evidence type="ECO:0008006" key="3">
    <source>
        <dbReference type="Google" id="ProtNLM"/>
    </source>
</evidence>
<dbReference type="Proteomes" id="UP000436006">
    <property type="component" value="Unassembled WGS sequence"/>
</dbReference>
<evidence type="ECO:0000313" key="2">
    <source>
        <dbReference type="Proteomes" id="UP000436006"/>
    </source>
</evidence>
<dbReference type="SUPFAM" id="SSF50475">
    <property type="entry name" value="FMN-binding split barrel"/>
    <property type="match status" value="1"/>
</dbReference>
<dbReference type="Pfam" id="PF12900">
    <property type="entry name" value="Pyridox_ox_2"/>
    <property type="match status" value="1"/>
</dbReference>
<sequence length="149" mass="17143">MLGYLTDEVIQHLLTSQWFGRLACAANDEISLVPVTYLYDGQFVYMHTREGTKTRLIGQNPTVCFEVDEIVSSTLWRSVVIQGTAEELTGDERLWMLQRLGIRQPPLFDDETPVAEWSPSETTEPPTPPRLYYIEFIFNRKRVGTSSIR</sequence>
<dbReference type="AlphaFoldDB" id="A0A7K1SJC4"/>
<accession>A0A7K1SJC4</accession>
<dbReference type="InterPro" id="IPR024747">
    <property type="entry name" value="Pyridox_Oxase-rel"/>
</dbReference>
<proteinExistence type="predicted"/>
<evidence type="ECO:0000313" key="1">
    <source>
        <dbReference type="EMBL" id="MVM33919.1"/>
    </source>
</evidence>
<gene>
    <name evidence="1" type="ORF">GO755_28040</name>
</gene>
<dbReference type="InterPro" id="IPR012349">
    <property type="entry name" value="Split_barrel_FMN-bd"/>
</dbReference>
<name>A0A7K1SJC4_9BACT</name>
<keyword evidence="2" id="KW-1185">Reference proteome</keyword>
<dbReference type="RefSeq" id="WP_157588629.1">
    <property type="nucleotide sequence ID" value="NZ_WPIN01000013.1"/>
</dbReference>